<organism evidence="3 4">
    <name type="scientific">Bacteroides graminisolvens DSM 19988 = JCM 15093</name>
    <dbReference type="NCBI Taxonomy" id="1121097"/>
    <lineage>
        <taxon>Bacteria</taxon>
        <taxon>Pseudomonadati</taxon>
        <taxon>Bacteroidota</taxon>
        <taxon>Bacteroidia</taxon>
        <taxon>Bacteroidales</taxon>
        <taxon>Bacteroidaceae</taxon>
        <taxon>Bacteroides</taxon>
    </lineage>
</organism>
<evidence type="ECO:0000256" key="1">
    <source>
        <dbReference type="SAM" id="Phobius"/>
    </source>
</evidence>
<keyword evidence="1" id="KW-1133">Transmembrane helix</keyword>
<keyword evidence="1" id="KW-0472">Membrane</keyword>
<accession>A0A069D4S5</accession>
<feature type="domain" description="SPOR" evidence="2">
    <location>
        <begin position="284"/>
        <end position="360"/>
    </location>
</feature>
<proteinExistence type="predicted"/>
<dbReference type="RefSeq" id="WP_024997011.1">
    <property type="nucleotide sequence ID" value="NZ_BAJS01000017.1"/>
</dbReference>
<evidence type="ECO:0000259" key="2">
    <source>
        <dbReference type="PROSITE" id="PS51724"/>
    </source>
</evidence>
<dbReference type="Pfam" id="PF18174">
    <property type="entry name" value="HU-CCDC81_bac_1"/>
    <property type="match status" value="1"/>
</dbReference>
<comment type="caution">
    <text evidence="3">The sequence shown here is derived from an EMBL/GenBank/DDBJ whole genome shotgun (WGS) entry which is preliminary data.</text>
</comment>
<reference evidence="3 4" key="1">
    <citation type="journal article" date="2015" name="Microbes Environ.">
        <title>Distribution and evolution of nitrogen fixation genes in the phylum bacteroidetes.</title>
        <authorList>
            <person name="Inoue J."/>
            <person name="Oshima K."/>
            <person name="Suda W."/>
            <person name="Sakamoto M."/>
            <person name="Iino T."/>
            <person name="Noda S."/>
            <person name="Hongoh Y."/>
            <person name="Hattori M."/>
            <person name="Ohkuma M."/>
        </authorList>
    </citation>
    <scope>NUCLEOTIDE SEQUENCE [LARGE SCALE GENOMIC DNA]</scope>
    <source>
        <strain evidence="3 4">JCM 15093</strain>
    </source>
</reference>
<feature type="transmembrane region" description="Helical" evidence="1">
    <location>
        <begin position="171"/>
        <end position="192"/>
    </location>
</feature>
<evidence type="ECO:0000313" key="4">
    <source>
        <dbReference type="Proteomes" id="UP000027601"/>
    </source>
</evidence>
<dbReference type="InterPro" id="IPR041268">
    <property type="entry name" value="HU-CCDC81_bac_2"/>
</dbReference>
<keyword evidence="4" id="KW-1185">Reference proteome</keyword>
<dbReference type="PROSITE" id="PS51724">
    <property type="entry name" value="SPOR"/>
    <property type="match status" value="1"/>
</dbReference>
<dbReference type="OrthoDB" id="653949at2"/>
<protein>
    <recommendedName>
        <fullName evidence="2">SPOR domain-containing protein</fullName>
    </recommendedName>
</protein>
<dbReference type="Gene3D" id="3.30.70.1070">
    <property type="entry name" value="Sporulation related repeat"/>
    <property type="match status" value="1"/>
</dbReference>
<dbReference type="InterPro" id="IPR040495">
    <property type="entry name" value="HU-CCDC81_bac_1"/>
</dbReference>
<dbReference type="EMBL" id="BAJS01000017">
    <property type="protein sequence ID" value="GAK37301.1"/>
    <property type="molecule type" value="Genomic_DNA"/>
</dbReference>
<dbReference type="eggNOG" id="COG3147">
    <property type="taxonomic scope" value="Bacteria"/>
</dbReference>
<dbReference type="STRING" id="1121097.GCA_000428125_00939"/>
<dbReference type="InterPro" id="IPR007730">
    <property type="entry name" value="SPOR-like_dom"/>
</dbReference>
<sequence length="364" mass="40058">MKELSQHIETLLLENDCVIIPGFGGFVAHYASAQWVEEECIYLPPTRNIGFNPQLKMNDGLLVQSYMAVHDTNFSDAQRIIDKEIQELISTLHEEGRADLPNVGELHFTIHGTYEFTPFNNKITTPSLYGLDAVSITPLKQKSKVADRKPVVSYNTSADKNTYNISINRTFVRHAAAVAAAIVMFFMLSVPVENTEIRNENYAQLMPSELFASIEKQSVTTALVGNTEKVVTGKAAAGSTAHKTVSKAVKPKTVKEVTVPAVPKVTKETETVAVKAKAEVQETKANSSDYHIIIASSIGQKDAESLAEKLKAKGYRNARVLKGSSVIRVSIDSYDNREEAGKKLSQVRQNDEFATAWVLTPANK</sequence>
<dbReference type="Pfam" id="PF18175">
    <property type="entry name" value="HU-CCDC81_bac_2"/>
    <property type="match status" value="1"/>
</dbReference>
<dbReference type="Pfam" id="PF05036">
    <property type="entry name" value="SPOR"/>
    <property type="match status" value="1"/>
</dbReference>
<evidence type="ECO:0000313" key="3">
    <source>
        <dbReference type="EMBL" id="GAK37301.1"/>
    </source>
</evidence>
<keyword evidence="1" id="KW-0812">Transmembrane</keyword>
<dbReference type="InterPro" id="IPR036680">
    <property type="entry name" value="SPOR-like_sf"/>
</dbReference>
<dbReference type="SUPFAM" id="SSF110997">
    <property type="entry name" value="Sporulation related repeat"/>
    <property type="match status" value="1"/>
</dbReference>
<dbReference type="Proteomes" id="UP000027601">
    <property type="component" value="Unassembled WGS sequence"/>
</dbReference>
<gene>
    <name evidence="3" type="ORF">JCM15093_2544</name>
</gene>
<name>A0A069D4S5_9BACE</name>
<dbReference type="GO" id="GO:0042834">
    <property type="term" value="F:peptidoglycan binding"/>
    <property type="evidence" value="ECO:0007669"/>
    <property type="project" value="InterPro"/>
</dbReference>
<dbReference type="AlphaFoldDB" id="A0A069D4S5"/>